<name>A0AAQ3RLR1_VIGMU</name>
<evidence type="ECO:0000313" key="1">
    <source>
        <dbReference type="EMBL" id="WVY96370.1"/>
    </source>
</evidence>
<evidence type="ECO:0000313" key="2">
    <source>
        <dbReference type="Proteomes" id="UP001374535"/>
    </source>
</evidence>
<dbReference type="EMBL" id="CP144692">
    <property type="protein sequence ID" value="WVY96370.1"/>
    <property type="molecule type" value="Genomic_DNA"/>
</dbReference>
<dbReference type="AlphaFoldDB" id="A0AAQ3RLR1"/>
<accession>A0AAQ3RLR1</accession>
<reference evidence="1 2" key="1">
    <citation type="journal article" date="2023" name="Life. Sci Alliance">
        <title>Evolutionary insights into 3D genome organization and epigenetic landscape of Vigna mungo.</title>
        <authorList>
            <person name="Junaid A."/>
            <person name="Singh B."/>
            <person name="Bhatia S."/>
        </authorList>
    </citation>
    <scope>NUCLEOTIDE SEQUENCE [LARGE SCALE GENOMIC DNA]</scope>
    <source>
        <strain evidence="1">Urdbean</strain>
    </source>
</reference>
<organism evidence="1 2">
    <name type="scientific">Vigna mungo</name>
    <name type="common">Black gram</name>
    <name type="synonym">Phaseolus mungo</name>
    <dbReference type="NCBI Taxonomy" id="3915"/>
    <lineage>
        <taxon>Eukaryota</taxon>
        <taxon>Viridiplantae</taxon>
        <taxon>Streptophyta</taxon>
        <taxon>Embryophyta</taxon>
        <taxon>Tracheophyta</taxon>
        <taxon>Spermatophyta</taxon>
        <taxon>Magnoliopsida</taxon>
        <taxon>eudicotyledons</taxon>
        <taxon>Gunneridae</taxon>
        <taxon>Pentapetalae</taxon>
        <taxon>rosids</taxon>
        <taxon>fabids</taxon>
        <taxon>Fabales</taxon>
        <taxon>Fabaceae</taxon>
        <taxon>Papilionoideae</taxon>
        <taxon>50 kb inversion clade</taxon>
        <taxon>NPAAA clade</taxon>
        <taxon>indigoferoid/millettioid clade</taxon>
        <taxon>Phaseoleae</taxon>
        <taxon>Vigna</taxon>
    </lineage>
</organism>
<keyword evidence="2" id="KW-1185">Reference proteome</keyword>
<gene>
    <name evidence="1" type="ORF">V8G54_028521</name>
</gene>
<sequence length="153" mass="16855">MPLLTATFVLSLNTPLYTIPNPPDPIIKFLSKLFVADFISAKGIFKPRSPCEPGSELLLRELPPNMLKGVHPTLSNVLCFGFLFLHLVPSRKAVTTKKKTTIPPTTEPTNTHKFFLLCTTLVRTSLSISIISAPFNMAFILMELLSSEGPTLT</sequence>
<dbReference type="Proteomes" id="UP001374535">
    <property type="component" value="Chromosome 9"/>
</dbReference>
<proteinExistence type="predicted"/>
<protein>
    <submittedName>
        <fullName evidence="1">Uncharacterized protein</fullName>
    </submittedName>
</protein>